<evidence type="ECO:0000256" key="1">
    <source>
        <dbReference type="SAM" id="MobiDB-lite"/>
    </source>
</evidence>
<protein>
    <submittedName>
        <fullName evidence="2">Uncharacterized protein</fullName>
    </submittedName>
</protein>
<feature type="compositionally biased region" description="Polar residues" evidence="1">
    <location>
        <begin position="26"/>
        <end position="39"/>
    </location>
</feature>
<dbReference type="AlphaFoldDB" id="A0AAD6SWP2"/>
<feature type="region of interest" description="Disordered" evidence="1">
    <location>
        <begin position="205"/>
        <end position="426"/>
    </location>
</feature>
<proteinExistence type="predicted"/>
<evidence type="ECO:0000313" key="2">
    <source>
        <dbReference type="EMBL" id="KAJ7035099.1"/>
    </source>
</evidence>
<feature type="region of interest" description="Disordered" evidence="1">
    <location>
        <begin position="1"/>
        <end position="56"/>
    </location>
</feature>
<feature type="compositionally biased region" description="Low complexity" evidence="1">
    <location>
        <begin position="332"/>
        <end position="376"/>
    </location>
</feature>
<comment type="caution">
    <text evidence="2">The sequence shown here is derived from an EMBL/GenBank/DDBJ whole genome shotgun (WGS) entry which is preliminary data.</text>
</comment>
<organism evidence="2 3">
    <name type="scientific">Mycena alexandri</name>
    <dbReference type="NCBI Taxonomy" id="1745969"/>
    <lineage>
        <taxon>Eukaryota</taxon>
        <taxon>Fungi</taxon>
        <taxon>Dikarya</taxon>
        <taxon>Basidiomycota</taxon>
        <taxon>Agaricomycotina</taxon>
        <taxon>Agaricomycetes</taxon>
        <taxon>Agaricomycetidae</taxon>
        <taxon>Agaricales</taxon>
        <taxon>Marasmiineae</taxon>
        <taxon>Mycenaceae</taxon>
        <taxon>Mycena</taxon>
    </lineage>
</organism>
<reference evidence="2" key="1">
    <citation type="submission" date="2023-03" db="EMBL/GenBank/DDBJ databases">
        <title>Massive genome expansion in bonnet fungi (Mycena s.s.) driven by repeated elements and novel gene families across ecological guilds.</title>
        <authorList>
            <consortium name="Lawrence Berkeley National Laboratory"/>
            <person name="Harder C.B."/>
            <person name="Miyauchi S."/>
            <person name="Viragh M."/>
            <person name="Kuo A."/>
            <person name="Thoen E."/>
            <person name="Andreopoulos B."/>
            <person name="Lu D."/>
            <person name="Skrede I."/>
            <person name="Drula E."/>
            <person name="Henrissat B."/>
            <person name="Morin E."/>
            <person name="Kohler A."/>
            <person name="Barry K."/>
            <person name="LaButti K."/>
            <person name="Morin E."/>
            <person name="Salamov A."/>
            <person name="Lipzen A."/>
            <person name="Mereny Z."/>
            <person name="Hegedus B."/>
            <person name="Baldrian P."/>
            <person name="Stursova M."/>
            <person name="Weitz H."/>
            <person name="Taylor A."/>
            <person name="Grigoriev I.V."/>
            <person name="Nagy L.G."/>
            <person name="Martin F."/>
            <person name="Kauserud H."/>
        </authorList>
    </citation>
    <scope>NUCLEOTIDE SEQUENCE</scope>
    <source>
        <strain evidence="2">CBHHK200</strain>
    </source>
</reference>
<evidence type="ECO:0000313" key="3">
    <source>
        <dbReference type="Proteomes" id="UP001218188"/>
    </source>
</evidence>
<feature type="non-terminal residue" evidence="2">
    <location>
        <position position="426"/>
    </location>
</feature>
<keyword evidence="3" id="KW-1185">Reference proteome</keyword>
<name>A0AAD6SWP2_9AGAR</name>
<feature type="compositionally biased region" description="Basic residues" evidence="1">
    <location>
        <begin position="239"/>
        <end position="250"/>
    </location>
</feature>
<dbReference type="Proteomes" id="UP001218188">
    <property type="component" value="Unassembled WGS sequence"/>
</dbReference>
<gene>
    <name evidence="2" type="ORF">C8F04DRAFT_1100107</name>
</gene>
<feature type="compositionally biased region" description="Basic residues" evidence="1">
    <location>
        <begin position="382"/>
        <end position="393"/>
    </location>
</feature>
<sequence length="426" mass="45038">TTMVFGLFTRKPQPESNKGQPAATIQLRTPSPSIVSGSSPRADERLPPITPSPPPEDVIDPTALRALIQSIPPKIVHAYTLAHLSTASPQTLAYLSSFFSALEAPPTLHCVRCHKGYFDVENTDRSCLVGHDDDSAEVERVGKGAGYETLFGCCGKTVEGAGDMGPPDGWCYEGMHTTDLKRARFRADSTIHDDKLSSCARLRCHDPQGSASRKRSRRAVEADSDDSDDSDSGASHSSVRTRSRTSKKARTAPGPSSDRMSDDEDVHMPLSASASPKRRKPRAKSVAASTSGSVRGKSKAASSAKPRSTAMIHFSDPPASPGKKAKPQSTRLAPAASLASGASFVSTTSTSTSTASASASTSVLTSTSTSTSMSTVIAPPSKIKRAMQPKSKPKQQPQQQLEAKAKQKHAKRLSEVVESSIAGEIA</sequence>
<dbReference type="EMBL" id="JARJCM010000053">
    <property type="protein sequence ID" value="KAJ7035099.1"/>
    <property type="molecule type" value="Genomic_DNA"/>
</dbReference>
<feature type="compositionally biased region" description="Acidic residues" evidence="1">
    <location>
        <begin position="222"/>
        <end position="231"/>
    </location>
</feature>
<accession>A0AAD6SWP2</accession>